<dbReference type="InterPro" id="IPR016130">
    <property type="entry name" value="Tyr_Pase_AS"/>
</dbReference>
<sequence length="250" mass="27896">MNDKGLVNFRDIGGIRIPSGKLQSGYFFRSGQIAGISAEQTAFLQDQCRIQDVYDFRSTDEVKQAPDSAISGANYYHIDILSDKTSKGASLGSMITDGNMVHENMLKTYESIVLSQSAQKGYHDFMTDLLENDAPILFHCFAGKDRTGFAAAVILKVAGADGQQIMDDYLLTNQLRVQANQDLLNRFKGEMNQQQLDNLHTALMVDADYLRHANDVLLEHFGSFDGYLKNGLDLPDDYVGRFRAKFVTDI</sequence>
<evidence type="ECO:0000313" key="4">
    <source>
        <dbReference type="Proteomes" id="UP000214739"/>
    </source>
</evidence>
<evidence type="ECO:0000313" key="3">
    <source>
        <dbReference type="EMBL" id="TDG94107.1"/>
    </source>
</evidence>
<name>A0A224VF74_9LACO</name>
<dbReference type="Proteomes" id="UP000294668">
    <property type="component" value="Unassembled WGS sequence"/>
</dbReference>
<dbReference type="AlphaFoldDB" id="A0A224VF74"/>
<comment type="caution">
    <text evidence="2">The sequence shown here is derived from an EMBL/GenBank/DDBJ whole genome shotgun (WGS) entry which is preliminary data.</text>
</comment>
<evidence type="ECO:0000313" key="2">
    <source>
        <dbReference type="EMBL" id="GAW71192.1"/>
    </source>
</evidence>
<dbReference type="InterPro" id="IPR026893">
    <property type="entry name" value="Tyr/Ser_Pase_IphP-type"/>
</dbReference>
<accession>A0A224VF74</accession>
<dbReference type="Pfam" id="PF13350">
    <property type="entry name" value="Y_phosphatase3"/>
    <property type="match status" value="1"/>
</dbReference>
<keyword evidence="5" id="KW-1185">Reference proteome</keyword>
<dbReference type="InterPro" id="IPR029021">
    <property type="entry name" value="Prot-tyrosine_phosphatase-like"/>
</dbReference>
<reference evidence="2 4" key="1">
    <citation type="journal article" date="2017" name="Biosci Microbiota Food Health">
        <title>Genomic characterization reconfirms the taxonomic status of Lactobacillus parakefiri.</title>
        <authorList>
            <person name="Tanizawa Y."/>
            <person name="Kobayashi H."/>
            <person name="Kaminuma E."/>
            <person name="Sakamoto M."/>
            <person name="Ohkuma M."/>
            <person name="Nakamura Y."/>
            <person name="Arita M."/>
            <person name="Tohno M."/>
        </authorList>
    </citation>
    <scope>NUCLEOTIDE SEQUENCE [LARGE SCALE GENOMIC DNA]</scope>
    <source>
        <strain evidence="2 4">JCM 8573</strain>
    </source>
</reference>
<evidence type="ECO:0000256" key="1">
    <source>
        <dbReference type="ARBA" id="ARBA00009580"/>
    </source>
</evidence>
<dbReference type="Proteomes" id="UP000214739">
    <property type="component" value="Unassembled WGS sequence"/>
</dbReference>
<dbReference type="OrthoDB" id="1188001at2"/>
<dbReference type="GO" id="GO:0004721">
    <property type="term" value="F:phosphoprotein phosphatase activity"/>
    <property type="evidence" value="ECO:0007669"/>
    <property type="project" value="InterPro"/>
</dbReference>
<dbReference type="EMBL" id="PUFL01000024">
    <property type="protein sequence ID" value="TDG94107.1"/>
    <property type="molecule type" value="Genomic_DNA"/>
</dbReference>
<reference evidence="3 5" key="2">
    <citation type="journal article" date="2019" name="Appl. Microbiol. Biotechnol.">
        <title>Uncovering carbohydrate metabolism through a genotype-phenotype association study of 56 lactic acid bacteria genomes.</title>
        <authorList>
            <person name="Buron-Moles G."/>
            <person name="Chailyan A."/>
            <person name="Dolejs I."/>
            <person name="Forster J."/>
            <person name="Miks M.H."/>
        </authorList>
    </citation>
    <scope>NUCLEOTIDE SEQUENCE [LARGE SCALE GENOMIC DNA]</scope>
    <source>
        <strain evidence="3 5">DSM 10551</strain>
    </source>
</reference>
<proteinExistence type="inferred from homology"/>
<protein>
    <submittedName>
        <fullName evidence="2">Protein tyrosine phosphatase</fullName>
    </submittedName>
</protein>
<dbReference type="RefSeq" id="WP_057962748.1">
    <property type="nucleotide sequence ID" value="NZ_BAAAXO010000065.1"/>
</dbReference>
<dbReference type="SUPFAM" id="SSF52799">
    <property type="entry name" value="(Phosphotyrosine protein) phosphatases II"/>
    <property type="match status" value="1"/>
</dbReference>
<dbReference type="EMBL" id="BDGB01000022">
    <property type="protein sequence ID" value="GAW71192.1"/>
    <property type="molecule type" value="Genomic_DNA"/>
</dbReference>
<evidence type="ECO:0000313" key="5">
    <source>
        <dbReference type="Proteomes" id="UP000294668"/>
    </source>
</evidence>
<comment type="similarity">
    <text evidence="1">Belongs to the protein-tyrosine phosphatase family.</text>
</comment>
<dbReference type="PANTHER" id="PTHR31126:SF1">
    <property type="entry name" value="TYROSINE SPECIFIC PROTEIN PHOSPHATASES DOMAIN-CONTAINING PROTEIN"/>
    <property type="match status" value="1"/>
</dbReference>
<dbReference type="Gene3D" id="3.90.190.10">
    <property type="entry name" value="Protein tyrosine phosphatase superfamily"/>
    <property type="match status" value="1"/>
</dbReference>
<gene>
    <name evidence="3" type="ORF">C5L28_001321</name>
    <name evidence="2" type="ORF">LPKJCM_00264</name>
</gene>
<organism evidence="2 4">
    <name type="scientific">Lentilactobacillus parakefiri</name>
    <dbReference type="NCBI Taxonomy" id="152332"/>
    <lineage>
        <taxon>Bacteria</taxon>
        <taxon>Bacillati</taxon>
        <taxon>Bacillota</taxon>
        <taxon>Bacilli</taxon>
        <taxon>Lactobacillales</taxon>
        <taxon>Lactobacillaceae</taxon>
        <taxon>Lentilactobacillus</taxon>
    </lineage>
</organism>
<reference evidence="3" key="3">
    <citation type="submission" date="2019-02" db="EMBL/GenBank/DDBJ databases">
        <authorList>
            <person name="Buron G."/>
            <person name="Chaylann A."/>
            <person name="Dolejs I."/>
            <person name="Forster J."/>
            <person name="Miks M.H."/>
        </authorList>
    </citation>
    <scope>NUCLEOTIDE SEQUENCE</scope>
    <source>
        <strain evidence="3">DSM 10551</strain>
    </source>
</reference>
<dbReference type="PROSITE" id="PS00383">
    <property type="entry name" value="TYR_PHOSPHATASE_1"/>
    <property type="match status" value="1"/>
</dbReference>
<dbReference type="PANTHER" id="PTHR31126">
    <property type="entry name" value="TYROSINE-PROTEIN PHOSPHATASE"/>
    <property type="match status" value="1"/>
</dbReference>